<evidence type="ECO:0000256" key="1">
    <source>
        <dbReference type="SAM" id="MobiDB-lite"/>
    </source>
</evidence>
<reference evidence="3" key="1">
    <citation type="journal article" date="2014" name="Int. J. Syst. Evol. Microbiol.">
        <title>Complete genome sequence of Corynebacterium casei LMG S-19264T (=DSM 44701T), isolated from a smear-ripened cheese.</title>
        <authorList>
            <consortium name="US DOE Joint Genome Institute (JGI-PGF)"/>
            <person name="Walter F."/>
            <person name="Albersmeier A."/>
            <person name="Kalinowski J."/>
            <person name="Ruckert C."/>
        </authorList>
    </citation>
    <scope>NUCLEOTIDE SEQUENCE</scope>
    <source>
        <strain evidence="3">JCM 4784</strain>
    </source>
</reference>
<accession>A0A919DNC4</accession>
<feature type="region of interest" description="Disordered" evidence="1">
    <location>
        <begin position="56"/>
        <end position="78"/>
    </location>
</feature>
<evidence type="ECO:0000256" key="2">
    <source>
        <dbReference type="SAM" id="Phobius"/>
    </source>
</evidence>
<name>A0A919DNC4_9ACTN</name>
<keyword evidence="2" id="KW-0472">Membrane</keyword>
<evidence type="ECO:0000313" key="3">
    <source>
        <dbReference type="EMBL" id="GHE59652.1"/>
    </source>
</evidence>
<reference evidence="3" key="2">
    <citation type="submission" date="2020-09" db="EMBL/GenBank/DDBJ databases">
        <authorList>
            <person name="Sun Q."/>
            <person name="Ohkuma M."/>
        </authorList>
    </citation>
    <scope>NUCLEOTIDE SEQUENCE</scope>
    <source>
        <strain evidence="3">JCM 4784</strain>
    </source>
</reference>
<organism evidence="3 4">
    <name type="scientific">Streptomyces longispororuber</name>
    <dbReference type="NCBI Taxonomy" id="68230"/>
    <lineage>
        <taxon>Bacteria</taxon>
        <taxon>Bacillati</taxon>
        <taxon>Actinomycetota</taxon>
        <taxon>Actinomycetes</taxon>
        <taxon>Kitasatosporales</taxon>
        <taxon>Streptomycetaceae</taxon>
        <taxon>Streptomyces</taxon>
    </lineage>
</organism>
<keyword evidence="4" id="KW-1185">Reference proteome</keyword>
<dbReference type="EMBL" id="BNBT01000039">
    <property type="protein sequence ID" value="GHE59652.1"/>
    <property type="molecule type" value="Genomic_DNA"/>
</dbReference>
<proteinExistence type="predicted"/>
<gene>
    <name evidence="3" type="ORF">GCM10018785_31050</name>
</gene>
<keyword evidence="2" id="KW-0812">Transmembrane</keyword>
<feature type="transmembrane region" description="Helical" evidence="2">
    <location>
        <begin position="6"/>
        <end position="25"/>
    </location>
</feature>
<keyword evidence="2" id="KW-1133">Transmembrane helix</keyword>
<dbReference type="Proteomes" id="UP000608024">
    <property type="component" value="Unassembled WGS sequence"/>
</dbReference>
<dbReference type="AlphaFoldDB" id="A0A919DNC4"/>
<evidence type="ECO:0000313" key="4">
    <source>
        <dbReference type="Proteomes" id="UP000608024"/>
    </source>
</evidence>
<protein>
    <submittedName>
        <fullName evidence="3">Uncharacterized protein</fullName>
    </submittedName>
</protein>
<comment type="caution">
    <text evidence="3">The sequence shown here is derived from an EMBL/GenBank/DDBJ whole genome shotgun (WGS) entry which is preliminary data.</text>
</comment>
<sequence length="78" mass="7937">MPCPVVDVPVLLILMVVSVGGWFGWWSAGRPGPRAGWGLYWAPCWVRVRGGPGRLGAPGGASGMAPPGAGRARGAGGR</sequence>